<dbReference type="Gene3D" id="1.10.510.10">
    <property type="entry name" value="Transferase(Phosphotransferase) domain 1"/>
    <property type="match status" value="1"/>
</dbReference>
<dbReference type="SMART" id="SM00220">
    <property type="entry name" value="S_TKc"/>
    <property type="match status" value="1"/>
</dbReference>
<evidence type="ECO:0000313" key="5">
    <source>
        <dbReference type="Proteomes" id="UP000663829"/>
    </source>
</evidence>
<gene>
    <name evidence="3" type="ORF">GPM918_LOCUS28305</name>
    <name evidence="4" type="ORF">SRO942_LOCUS28798</name>
</gene>
<comment type="caution">
    <text evidence="3">The sequence shown here is derived from an EMBL/GenBank/DDBJ whole genome shotgun (WGS) entry which is preliminary data.</text>
</comment>
<evidence type="ECO:0000256" key="1">
    <source>
        <dbReference type="PROSITE-ProRule" id="PRU10141"/>
    </source>
</evidence>
<organism evidence="3 5">
    <name type="scientific">Didymodactylos carnosus</name>
    <dbReference type="NCBI Taxonomy" id="1234261"/>
    <lineage>
        <taxon>Eukaryota</taxon>
        <taxon>Metazoa</taxon>
        <taxon>Spiralia</taxon>
        <taxon>Gnathifera</taxon>
        <taxon>Rotifera</taxon>
        <taxon>Eurotatoria</taxon>
        <taxon>Bdelloidea</taxon>
        <taxon>Philodinida</taxon>
        <taxon>Philodinidae</taxon>
        <taxon>Didymodactylos</taxon>
    </lineage>
</organism>
<dbReference type="EMBL" id="CAJNOQ010012286">
    <property type="protein sequence ID" value="CAF1296590.1"/>
    <property type="molecule type" value="Genomic_DNA"/>
</dbReference>
<dbReference type="Gene3D" id="3.30.200.20">
    <property type="entry name" value="Phosphorylase Kinase, domain 1"/>
    <property type="match status" value="1"/>
</dbReference>
<dbReference type="InterPro" id="IPR000719">
    <property type="entry name" value="Prot_kinase_dom"/>
</dbReference>
<dbReference type="SUPFAM" id="SSF56112">
    <property type="entry name" value="Protein kinase-like (PK-like)"/>
    <property type="match status" value="1"/>
</dbReference>
<dbReference type="EMBL" id="CAJOBC010035289">
    <property type="protein sequence ID" value="CAF4112164.1"/>
    <property type="molecule type" value="Genomic_DNA"/>
</dbReference>
<dbReference type="Proteomes" id="UP000663829">
    <property type="component" value="Unassembled WGS sequence"/>
</dbReference>
<evidence type="ECO:0000313" key="3">
    <source>
        <dbReference type="EMBL" id="CAF1296590.1"/>
    </source>
</evidence>
<dbReference type="OrthoDB" id="5979581at2759"/>
<dbReference type="GO" id="GO:0005524">
    <property type="term" value="F:ATP binding"/>
    <property type="evidence" value="ECO:0007669"/>
    <property type="project" value="UniProtKB-UniRule"/>
</dbReference>
<dbReference type="GO" id="GO:0004672">
    <property type="term" value="F:protein kinase activity"/>
    <property type="evidence" value="ECO:0007669"/>
    <property type="project" value="InterPro"/>
</dbReference>
<accession>A0A815DG53</accession>
<feature type="binding site" evidence="1">
    <location>
        <position position="269"/>
    </location>
    <ligand>
        <name>ATP</name>
        <dbReference type="ChEBI" id="CHEBI:30616"/>
    </ligand>
</feature>
<keyword evidence="1" id="KW-0067">ATP-binding</keyword>
<proteinExistence type="predicted"/>
<evidence type="ECO:0000313" key="4">
    <source>
        <dbReference type="EMBL" id="CAF4112164.1"/>
    </source>
</evidence>
<dbReference type="PROSITE" id="PS00107">
    <property type="entry name" value="PROTEIN_KINASE_ATP"/>
    <property type="match status" value="1"/>
</dbReference>
<keyword evidence="5" id="KW-1185">Reference proteome</keyword>
<keyword evidence="1" id="KW-0547">Nucleotide-binding</keyword>
<name>A0A815DG53_9BILA</name>
<feature type="domain" description="Protein kinase" evidence="2">
    <location>
        <begin position="238"/>
        <end position="484"/>
    </location>
</feature>
<dbReference type="InterPro" id="IPR011009">
    <property type="entry name" value="Kinase-like_dom_sf"/>
</dbReference>
<dbReference type="AlphaFoldDB" id="A0A815DG53"/>
<dbReference type="Proteomes" id="UP000681722">
    <property type="component" value="Unassembled WGS sequence"/>
</dbReference>
<sequence>MSEARSASKSRAFYYDNTHVYPIAQIIGNMLPMNVLLSNFLKEWLTMTDNKQNYMGYLHVRDLSKDDIQSNFYQHIIKLFPHYKAILQYSNNYYGDVYKNVFRGLRPGFCLVNDTNLARKALDSSLDIAYLPTNIVSILELKKKLKNNDVGQLLHYLQIVLDYSPKRKYMIGAITDFASIRFAKVVRISDSEYKYEISLQNVLGNDVEFLLKYLTTFFSMKHEDFGFIKLNPLPHDLVIHNKVLGVGANSVVVTCFMENDDKKNLYALKITTDNVHNEYEIYKKLKYENFVCETINDYGLLFKHLPGDIISSKNLLLLANISTIWNQLVNAHELNLVHRDIRKPNIIETKSNSLSNGNNCSFYIIDWGSACEQGEKCLYRGTLSTASTYVLEQLDNKNPLIESTFVDDAISLLKCILYEFECFKPCLKVIKDYALTNNYSGILSMYTTIKTEVDKSNKPCLFNIIEYLEANRITLNKKQLNLYMNECIQNNYLLQNINEQLDDELNVLFARCKKEKGDGGKCSLKGNRTQDAYGLRELLVLMESET</sequence>
<protein>
    <recommendedName>
        <fullName evidence="2">Protein kinase domain-containing protein</fullName>
    </recommendedName>
</protein>
<evidence type="ECO:0000259" key="2">
    <source>
        <dbReference type="SMART" id="SM00220"/>
    </source>
</evidence>
<dbReference type="InterPro" id="IPR017441">
    <property type="entry name" value="Protein_kinase_ATP_BS"/>
</dbReference>
<reference evidence="3" key="1">
    <citation type="submission" date="2021-02" db="EMBL/GenBank/DDBJ databases">
        <authorList>
            <person name="Nowell W R."/>
        </authorList>
    </citation>
    <scope>NUCLEOTIDE SEQUENCE</scope>
</reference>